<dbReference type="EMBL" id="JAAWVO010053168">
    <property type="protein sequence ID" value="MBN3321005.1"/>
    <property type="molecule type" value="Genomic_DNA"/>
</dbReference>
<dbReference type="Pfam" id="PF21972">
    <property type="entry name" value="Arc1p_N_like"/>
    <property type="match status" value="1"/>
</dbReference>
<dbReference type="InterPro" id="IPR053837">
    <property type="entry name" value="AIMP3/p18_C"/>
</dbReference>
<dbReference type="PANTHER" id="PTHR44490">
    <property type="entry name" value="EUKARYOTIC TRANSLATION ELONGATION FACTOR 1 EPSILON-1"/>
    <property type="match status" value="1"/>
</dbReference>
<proteinExistence type="predicted"/>
<dbReference type="GO" id="GO:0005737">
    <property type="term" value="C:cytoplasm"/>
    <property type="evidence" value="ECO:0007669"/>
    <property type="project" value="TreeGrafter"/>
</dbReference>
<dbReference type="SUPFAM" id="SSF47616">
    <property type="entry name" value="GST C-terminal domain-like"/>
    <property type="match status" value="1"/>
</dbReference>
<dbReference type="Gene3D" id="1.20.1050.10">
    <property type="match status" value="1"/>
</dbReference>
<dbReference type="GO" id="GO:0005634">
    <property type="term" value="C:nucleus"/>
    <property type="evidence" value="ECO:0007669"/>
    <property type="project" value="TreeGrafter"/>
</dbReference>
<dbReference type="Gene3D" id="3.40.30.90">
    <property type="match status" value="1"/>
</dbReference>
<dbReference type="PROSITE" id="PS50405">
    <property type="entry name" value="GST_CTER"/>
    <property type="match status" value="1"/>
</dbReference>
<organism evidence="2 3">
    <name type="scientific">Atractosteus spatula</name>
    <name type="common">Alligator gar</name>
    <name type="synonym">Lepisosteus spatula</name>
    <dbReference type="NCBI Taxonomy" id="7917"/>
    <lineage>
        <taxon>Eukaryota</taxon>
        <taxon>Metazoa</taxon>
        <taxon>Chordata</taxon>
        <taxon>Craniata</taxon>
        <taxon>Vertebrata</taxon>
        <taxon>Euteleostomi</taxon>
        <taxon>Actinopterygii</taxon>
        <taxon>Neopterygii</taxon>
        <taxon>Holostei</taxon>
        <taxon>Semionotiformes</taxon>
        <taxon>Lepisosteidae</taxon>
        <taxon>Atractosteus</taxon>
    </lineage>
</organism>
<gene>
    <name evidence="2" type="primary">Eef1e1</name>
    <name evidence="2" type="ORF">GTO95_0017662</name>
</gene>
<dbReference type="InterPro" id="IPR053836">
    <property type="entry name" value="Arc1-like_N"/>
</dbReference>
<comment type="caution">
    <text evidence="2">The sequence shown here is derived from an EMBL/GenBank/DDBJ whole genome shotgun (WGS) entry which is preliminary data.</text>
</comment>
<protein>
    <submittedName>
        <fullName evidence="2">MCA3 factor</fullName>
    </submittedName>
</protein>
<name>A0A8J7NWX0_ATRSP</name>
<reference evidence="2" key="1">
    <citation type="journal article" date="2021" name="Cell">
        <title>Tracing the genetic footprints of vertebrate landing in non-teleost ray-finned fishes.</title>
        <authorList>
            <person name="Bi X."/>
            <person name="Wang K."/>
            <person name="Yang L."/>
            <person name="Pan H."/>
            <person name="Jiang H."/>
            <person name="Wei Q."/>
            <person name="Fang M."/>
            <person name="Yu H."/>
            <person name="Zhu C."/>
            <person name="Cai Y."/>
            <person name="He Y."/>
            <person name="Gan X."/>
            <person name="Zeng H."/>
            <person name="Yu D."/>
            <person name="Zhu Y."/>
            <person name="Jiang H."/>
            <person name="Qiu Q."/>
            <person name="Yang H."/>
            <person name="Zhang Y.E."/>
            <person name="Wang W."/>
            <person name="Zhu M."/>
            <person name="He S."/>
            <person name="Zhang G."/>
        </authorList>
    </citation>
    <scope>NUCLEOTIDE SEQUENCE</scope>
    <source>
        <strain evidence="2">Allg_001</strain>
    </source>
</reference>
<keyword evidence="3" id="KW-1185">Reference proteome</keyword>
<dbReference type="InterPro" id="IPR010987">
    <property type="entry name" value="Glutathione-S-Trfase_C-like"/>
</dbReference>
<feature type="non-terminal residue" evidence="2">
    <location>
        <position position="1"/>
    </location>
</feature>
<evidence type="ECO:0000313" key="3">
    <source>
        <dbReference type="Proteomes" id="UP000736164"/>
    </source>
</evidence>
<accession>A0A8J7NWX0</accession>
<dbReference type="InterPro" id="IPR036282">
    <property type="entry name" value="Glutathione-S-Trfase_C_sf"/>
</dbReference>
<feature type="domain" description="GST C-terminal" evidence="1">
    <location>
        <begin position="52"/>
        <end position="174"/>
    </location>
</feature>
<feature type="non-terminal residue" evidence="2">
    <location>
        <position position="175"/>
    </location>
</feature>
<dbReference type="Proteomes" id="UP000736164">
    <property type="component" value="Unassembled WGS sequence"/>
</dbReference>
<dbReference type="PANTHER" id="PTHR44490:SF1">
    <property type="entry name" value="EUKARYOTIC TRANSLATION ELONGATION FACTOR 1 EPSILON-1"/>
    <property type="match status" value="1"/>
</dbReference>
<dbReference type="AlphaFoldDB" id="A0A8J7NWX0"/>
<dbReference type="InterPro" id="IPR042450">
    <property type="entry name" value="EEF1E1"/>
</dbReference>
<dbReference type="GO" id="GO:0043517">
    <property type="term" value="P:positive regulation of DNA damage response, signal transduction by p53 class mediator"/>
    <property type="evidence" value="ECO:0007669"/>
    <property type="project" value="InterPro"/>
</dbReference>
<dbReference type="CDD" id="cd10305">
    <property type="entry name" value="GST_C_AIMP3"/>
    <property type="match status" value="1"/>
</dbReference>
<evidence type="ECO:0000259" key="1">
    <source>
        <dbReference type="PROSITE" id="PS50405"/>
    </source>
</evidence>
<dbReference type="GO" id="GO:0017101">
    <property type="term" value="C:aminoacyl-tRNA synthetase multienzyme complex"/>
    <property type="evidence" value="ECO:0007669"/>
    <property type="project" value="InterPro"/>
</dbReference>
<sequence length="175" mass="19631">MADGALRELSSLEKALGLSKGNKYSTQGDRKVPVLQASDGPSLVGLVTIAAHLVQRARRPELLGSGAEQKAVVRQWLEYRVTRVDPCTREDTGTIMKDLNQYLEDKVYLAGDDFTLADILMYHGVHPIMAELAVQEKETYVNVSRWFDHVQHYPGVRQQLPPVVVLKNRLYSSAR</sequence>
<evidence type="ECO:0000313" key="2">
    <source>
        <dbReference type="EMBL" id="MBN3321005.1"/>
    </source>
</evidence>